<feature type="compositionally biased region" description="Pro residues" evidence="2">
    <location>
        <begin position="266"/>
        <end position="277"/>
    </location>
</feature>
<evidence type="ECO:0000256" key="2">
    <source>
        <dbReference type="SAM" id="MobiDB-lite"/>
    </source>
</evidence>
<evidence type="ECO:0000256" key="1">
    <source>
        <dbReference type="SAM" id="Coils"/>
    </source>
</evidence>
<keyword evidence="1" id="KW-0175">Coiled coil</keyword>
<comment type="caution">
    <text evidence="3">The sequence shown here is derived from an EMBL/GenBank/DDBJ whole genome shotgun (WGS) entry which is preliminary data.</text>
</comment>
<dbReference type="AlphaFoldDB" id="A0A9K3CY84"/>
<feature type="non-terminal residue" evidence="3">
    <location>
        <position position="1"/>
    </location>
</feature>
<dbReference type="Gene3D" id="6.10.280.150">
    <property type="match status" value="1"/>
</dbReference>
<evidence type="ECO:0000313" key="3">
    <source>
        <dbReference type="EMBL" id="GIQ84516.1"/>
    </source>
</evidence>
<feature type="compositionally biased region" description="Basic and acidic residues" evidence="2">
    <location>
        <begin position="210"/>
        <end position="228"/>
    </location>
</feature>
<dbReference type="EMBL" id="BDIP01001493">
    <property type="protein sequence ID" value="GIQ84516.1"/>
    <property type="molecule type" value="Genomic_DNA"/>
</dbReference>
<feature type="compositionally biased region" description="Pro residues" evidence="2">
    <location>
        <begin position="248"/>
        <end position="257"/>
    </location>
</feature>
<dbReference type="OrthoDB" id="1060785at2759"/>
<organism evidence="3 4">
    <name type="scientific">Kipferlia bialata</name>
    <dbReference type="NCBI Taxonomy" id="797122"/>
    <lineage>
        <taxon>Eukaryota</taxon>
        <taxon>Metamonada</taxon>
        <taxon>Carpediemonas-like organisms</taxon>
        <taxon>Kipferlia</taxon>
    </lineage>
</organism>
<name>A0A9K3CY84_9EUKA</name>
<keyword evidence="4" id="KW-1185">Reference proteome</keyword>
<feature type="compositionally biased region" description="Low complexity" evidence="2">
    <location>
        <begin position="307"/>
        <end position="320"/>
    </location>
</feature>
<feature type="compositionally biased region" description="Basic and acidic residues" evidence="2">
    <location>
        <begin position="156"/>
        <end position="186"/>
    </location>
</feature>
<dbReference type="Proteomes" id="UP000265618">
    <property type="component" value="Unassembled WGS sequence"/>
</dbReference>
<gene>
    <name evidence="3" type="ORF">KIPB_006019</name>
</gene>
<reference evidence="3 4" key="1">
    <citation type="journal article" date="2018" name="PLoS ONE">
        <title>The draft genome of Kipferlia bialata reveals reductive genome evolution in fornicate parasites.</title>
        <authorList>
            <person name="Tanifuji G."/>
            <person name="Takabayashi S."/>
            <person name="Kume K."/>
            <person name="Takagi M."/>
            <person name="Nakayama T."/>
            <person name="Kamikawa R."/>
            <person name="Inagaki Y."/>
            <person name="Hashimoto T."/>
        </authorList>
    </citation>
    <scope>NUCLEOTIDE SEQUENCE [LARGE SCALE GENOMIC DNA]</scope>
    <source>
        <strain evidence="3">NY0173</strain>
    </source>
</reference>
<protein>
    <submittedName>
        <fullName evidence="3">Uncharacterized protein</fullName>
    </submittedName>
</protein>
<proteinExistence type="predicted"/>
<accession>A0A9K3CY84</accession>
<evidence type="ECO:0000313" key="4">
    <source>
        <dbReference type="Proteomes" id="UP000265618"/>
    </source>
</evidence>
<feature type="region of interest" description="Disordered" evidence="2">
    <location>
        <begin position="152"/>
        <end position="340"/>
    </location>
</feature>
<sequence>QLTQLDDLSDYSSAELKNLLDSALPMVERLNSAIQEIERQTQEVETLVEEARTDPETVLGSHCHVYHRPSLPTLPQHIFSPDNRPQGLKALYERAAPPPSLSRLDQYRADGKECLSIYTDRGYMLRAWAEEQVSTITRKAKKAKKSPPLTISIATEAEREAEHKKEMKARKEAEKEREKRRQREVVHAGGYETAKAEPTPMPRFNLPFMSKKEKPDKPDKKEKKEKKTGVVVAPPPPPMPMGGASGNAPPPPPPPMPAVKASVSMPVPPAPPMPVPPKGSVSMPAPPMPAGSAGGGGGPPPPPPLPAAKFSPSSPSGGQSSPPPAPSGGGGGGMKAMLAT</sequence>
<feature type="coiled-coil region" evidence="1">
    <location>
        <begin position="27"/>
        <end position="54"/>
    </location>
</feature>